<comment type="caution">
    <text evidence="1">The sequence shown here is derived from an EMBL/GenBank/DDBJ whole genome shotgun (WGS) entry which is preliminary data.</text>
</comment>
<proteinExistence type="predicted"/>
<feature type="non-terminal residue" evidence="1">
    <location>
        <position position="68"/>
    </location>
</feature>
<sequence length="68" mass="6812">MAPKLVEQVSTAAVLGGLAGAALGAGRGRRAAGLAALSGAAVLAASEYVARRRQRPDQIPALPHRILA</sequence>
<protein>
    <recommendedName>
        <fullName evidence="3">Glycine zipper 2TM domain-containing protein</fullName>
    </recommendedName>
</protein>
<evidence type="ECO:0000313" key="1">
    <source>
        <dbReference type="EMBL" id="RIQ15721.1"/>
    </source>
</evidence>
<gene>
    <name evidence="1" type="ORF">DY240_23940</name>
</gene>
<dbReference type="AlphaFoldDB" id="A0A418KJR0"/>
<dbReference type="EMBL" id="QUAL01000319">
    <property type="protein sequence ID" value="RIQ15721.1"/>
    <property type="molecule type" value="Genomic_DNA"/>
</dbReference>
<reference evidence="1 2" key="1">
    <citation type="submission" date="2018-09" db="EMBL/GenBank/DDBJ databases">
        <title>Isolation, diversity and antifungal activity of actinobacteria from wheat.</title>
        <authorList>
            <person name="Han C."/>
        </authorList>
    </citation>
    <scope>NUCLEOTIDE SEQUENCE [LARGE SCALE GENOMIC DNA]</scope>
    <source>
        <strain evidence="1 2">NEAU-YY265</strain>
    </source>
</reference>
<accession>A0A418KJR0</accession>
<name>A0A418KJR0_9ACTN</name>
<dbReference type="Proteomes" id="UP000284057">
    <property type="component" value="Unassembled WGS sequence"/>
</dbReference>
<evidence type="ECO:0008006" key="3">
    <source>
        <dbReference type="Google" id="ProtNLM"/>
    </source>
</evidence>
<evidence type="ECO:0000313" key="2">
    <source>
        <dbReference type="Proteomes" id="UP000284057"/>
    </source>
</evidence>
<organism evidence="1 2">
    <name type="scientific">Jiangella rhizosphaerae</name>
    <dbReference type="NCBI Taxonomy" id="2293569"/>
    <lineage>
        <taxon>Bacteria</taxon>
        <taxon>Bacillati</taxon>
        <taxon>Actinomycetota</taxon>
        <taxon>Actinomycetes</taxon>
        <taxon>Jiangellales</taxon>
        <taxon>Jiangellaceae</taxon>
        <taxon>Jiangella</taxon>
    </lineage>
</organism>
<keyword evidence="2" id="KW-1185">Reference proteome</keyword>